<dbReference type="GO" id="GO:0005952">
    <property type="term" value="C:cAMP-dependent protein kinase complex"/>
    <property type="evidence" value="ECO:0007669"/>
    <property type="project" value="TreeGrafter"/>
</dbReference>
<dbReference type="InterPro" id="IPR008271">
    <property type="entry name" value="Ser/Thr_kinase_AS"/>
</dbReference>
<evidence type="ECO:0000256" key="1">
    <source>
        <dbReference type="ARBA" id="ARBA00022527"/>
    </source>
</evidence>
<dbReference type="InterPro" id="IPR000719">
    <property type="entry name" value="Prot_kinase_dom"/>
</dbReference>
<evidence type="ECO:0000256" key="3">
    <source>
        <dbReference type="ARBA" id="ARBA00022741"/>
    </source>
</evidence>
<accession>A0A1B6HRZ1</accession>
<keyword evidence="3 6" id="KW-0547">Nucleotide-binding</keyword>
<sequence length="379" mass="44089">MPSDVDILNYWTGAKTMSTALVKRDTSRQDRLPMYGPLDIGDFQKFNSQARAMFQQIYNETSSPHKNTEDFEKITLLGQGAFGKVLLVKETKEKDLYAMKALEKRHIFRMKQVAHVLNEKKILQCIDSPFCVRMDYFGKDNSYLYFFMPFISGGEMFCHLQRMGKFKEDLAKFYAAQVILGLEYLHNVRLVYRDLKPENLLIDHLGYVKITDFGFTKPIQSRTYTFCGTPQYLAPEVISGHGYGFSVDWWSLGVLIYEMVSGYAPFDARDQMTMFRLIMQNRYVMPKSFSVPLQDIVKKLLELDLTLRYGNLKNGAADIRNHVWFKTIDWQCLFNRRVTPPYIPPVSDMNDVSQISPHAKYSVLQIANVNELEDEFKDF</sequence>
<dbReference type="SUPFAM" id="SSF56112">
    <property type="entry name" value="Protein kinase-like (PK-like)"/>
    <property type="match status" value="1"/>
</dbReference>
<feature type="domain" description="Protein kinase" evidence="8">
    <location>
        <begin position="71"/>
        <end position="325"/>
    </location>
</feature>
<gene>
    <name evidence="10" type="ORF">g.6027</name>
</gene>
<dbReference type="GO" id="GO:0005524">
    <property type="term" value="F:ATP binding"/>
    <property type="evidence" value="ECO:0007669"/>
    <property type="project" value="UniProtKB-UniRule"/>
</dbReference>
<feature type="binding site" evidence="6">
    <location>
        <position position="100"/>
    </location>
    <ligand>
        <name>ATP</name>
        <dbReference type="ChEBI" id="CHEBI:30616"/>
    </ligand>
</feature>
<dbReference type="InterPro" id="IPR011009">
    <property type="entry name" value="Kinase-like_dom_sf"/>
</dbReference>
<dbReference type="PANTHER" id="PTHR24353:SF152">
    <property type="entry name" value="UT01108P-RELATED"/>
    <property type="match status" value="1"/>
</dbReference>
<evidence type="ECO:0000256" key="7">
    <source>
        <dbReference type="RuleBase" id="RU000304"/>
    </source>
</evidence>
<dbReference type="AlphaFoldDB" id="A0A1B6HRZ1"/>
<evidence type="ECO:0000259" key="9">
    <source>
        <dbReference type="PROSITE" id="PS51285"/>
    </source>
</evidence>
<dbReference type="PANTHER" id="PTHR24353">
    <property type="entry name" value="CYCLIC NUCLEOTIDE-DEPENDENT PROTEIN KINASE"/>
    <property type="match status" value="1"/>
</dbReference>
<evidence type="ECO:0008006" key="11">
    <source>
        <dbReference type="Google" id="ProtNLM"/>
    </source>
</evidence>
<protein>
    <recommendedName>
        <fullName evidence="11">Protein kinase domain-containing protein</fullName>
    </recommendedName>
</protein>
<keyword evidence="2" id="KW-0808">Transferase</keyword>
<dbReference type="SMART" id="SM00220">
    <property type="entry name" value="S_TKc"/>
    <property type="match status" value="1"/>
</dbReference>
<dbReference type="Gene3D" id="1.10.510.10">
    <property type="entry name" value="Transferase(Phosphotransferase) domain 1"/>
    <property type="match status" value="1"/>
</dbReference>
<feature type="domain" description="AGC-kinase C-terminal" evidence="9">
    <location>
        <begin position="326"/>
        <end position="379"/>
    </location>
</feature>
<evidence type="ECO:0000256" key="6">
    <source>
        <dbReference type="PROSITE-ProRule" id="PRU10141"/>
    </source>
</evidence>
<keyword evidence="4" id="KW-0418">Kinase</keyword>
<evidence type="ECO:0000256" key="4">
    <source>
        <dbReference type="ARBA" id="ARBA00022777"/>
    </source>
</evidence>
<dbReference type="Gene3D" id="3.30.200.20">
    <property type="entry name" value="Phosphorylase Kinase, domain 1"/>
    <property type="match status" value="1"/>
</dbReference>
<dbReference type="SMART" id="SM00133">
    <property type="entry name" value="S_TK_X"/>
    <property type="match status" value="1"/>
</dbReference>
<dbReference type="GO" id="GO:0007476">
    <property type="term" value="P:imaginal disc-derived wing morphogenesis"/>
    <property type="evidence" value="ECO:0007669"/>
    <property type="project" value="UniProtKB-ARBA"/>
</dbReference>
<dbReference type="PROSITE" id="PS00107">
    <property type="entry name" value="PROTEIN_KINASE_ATP"/>
    <property type="match status" value="1"/>
</dbReference>
<dbReference type="GO" id="GO:0005829">
    <property type="term" value="C:cytosol"/>
    <property type="evidence" value="ECO:0007669"/>
    <property type="project" value="TreeGrafter"/>
</dbReference>
<name>A0A1B6HRZ1_9HEMI</name>
<evidence type="ECO:0000259" key="8">
    <source>
        <dbReference type="PROSITE" id="PS50011"/>
    </source>
</evidence>
<dbReference type="PROSITE" id="PS00108">
    <property type="entry name" value="PROTEIN_KINASE_ST"/>
    <property type="match status" value="1"/>
</dbReference>
<dbReference type="FunFam" id="1.10.510.10:FF:000005">
    <property type="entry name" value="cAMP-dependent protein kinase catalytic subunit alpha"/>
    <property type="match status" value="1"/>
</dbReference>
<dbReference type="InterPro" id="IPR000961">
    <property type="entry name" value="AGC-kinase_C"/>
</dbReference>
<dbReference type="GO" id="GO:0004691">
    <property type="term" value="F:cAMP-dependent protein kinase activity"/>
    <property type="evidence" value="ECO:0007669"/>
    <property type="project" value="TreeGrafter"/>
</dbReference>
<dbReference type="EMBL" id="GECU01030247">
    <property type="protein sequence ID" value="JAS77459.1"/>
    <property type="molecule type" value="Transcribed_RNA"/>
</dbReference>
<dbReference type="PROSITE" id="PS51285">
    <property type="entry name" value="AGC_KINASE_CTER"/>
    <property type="match status" value="1"/>
</dbReference>
<dbReference type="PROSITE" id="PS50011">
    <property type="entry name" value="PROTEIN_KINASE_DOM"/>
    <property type="match status" value="1"/>
</dbReference>
<proteinExistence type="inferred from homology"/>
<comment type="similarity">
    <text evidence="7">Belongs to the protein kinase superfamily.</text>
</comment>
<evidence type="ECO:0000256" key="2">
    <source>
        <dbReference type="ARBA" id="ARBA00022679"/>
    </source>
</evidence>
<evidence type="ECO:0000313" key="10">
    <source>
        <dbReference type="EMBL" id="JAS77459.1"/>
    </source>
</evidence>
<keyword evidence="5 6" id="KW-0067">ATP-binding</keyword>
<dbReference type="Pfam" id="PF00069">
    <property type="entry name" value="Pkinase"/>
    <property type="match status" value="1"/>
</dbReference>
<keyword evidence="1 7" id="KW-0723">Serine/threonine-protein kinase</keyword>
<evidence type="ECO:0000256" key="5">
    <source>
        <dbReference type="ARBA" id="ARBA00022840"/>
    </source>
</evidence>
<dbReference type="GO" id="GO:0005634">
    <property type="term" value="C:nucleus"/>
    <property type="evidence" value="ECO:0007669"/>
    <property type="project" value="TreeGrafter"/>
</dbReference>
<reference evidence="10" key="1">
    <citation type="submission" date="2015-11" db="EMBL/GenBank/DDBJ databases">
        <title>De novo transcriptome assembly of four potential Pierce s Disease insect vectors from Arizona vineyards.</title>
        <authorList>
            <person name="Tassone E.E."/>
        </authorList>
    </citation>
    <scope>NUCLEOTIDE SEQUENCE</scope>
</reference>
<dbReference type="InterPro" id="IPR017441">
    <property type="entry name" value="Protein_kinase_ATP_BS"/>
</dbReference>
<organism evidence="10">
    <name type="scientific">Homalodisca liturata</name>
    <dbReference type="NCBI Taxonomy" id="320908"/>
    <lineage>
        <taxon>Eukaryota</taxon>
        <taxon>Metazoa</taxon>
        <taxon>Ecdysozoa</taxon>
        <taxon>Arthropoda</taxon>
        <taxon>Hexapoda</taxon>
        <taxon>Insecta</taxon>
        <taxon>Pterygota</taxon>
        <taxon>Neoptera</taxon>
        <taxon>Paraneoptera</taxon>
        <taxon>Hemiptera</taxon>
        <taxon>Auchenorrhyncha</taxon>
        <taxon>Membracoidea</taxon>
        <taxon>Cicadellidae</taxon>
        <taxon>Cicadellinae</taxon>
        <taxon>Proconiini</taxon>
        <taxon>Homalodisca</taxon>
    </lineage>
</organism>